<dbReference type="PANTHER" id="PTHR46841">
    <property type="entry name" value="OX-2 MEMBRANE GLYCOPROTEIN"/>
    <property type="match status" value="1"/>
</dbReference>
<proteinExistence type="predicted"/>
<keyword evidence="7" id="KW-0325">Glycoprotein</keyword>
<protein>
    <submittedName>
        <fullName evidence="11">Membrane protein E23</fullName>
    </submittedName>
</protein>
<dbReference type="InterPro" id="IPR003599">
    <property type="entry name" value="Ig_sub"/>
</dbReference>
<dbReference type="GO" id="GO:0098632">
    <property type="term" value="F:cell-cell adhesion mediator activity"/>
    <property type="evidence" value="ECO:0007669"/>
    <property type="project" value="InterPro"/>
</dbReference>
<dbReference type="InterPro" id="IPR013783">
    <property type="entry name" value="Ig-like_fold"/>
</dbReference>
<dbReference type="SMART" id="SM00409">
    <property type="entry name" value="IG"/>
    <property type="match status" value="2"/>
</dbReference>
<evidence type="ECO:0000256" key="7">
    <source>
        <dbReference type="ARBA" id="ARBA00023180"/>
    </source>
</evidence>
<accession>A0A386AUD1</accession>
<keyword evidence="3" id="KW-0732">Signal</keyword>
<evidence type="ECO:0000313" key="11">
    <source>
        <dbReference type="EMBL" id="AYC62668.1"/>
    </source>
</evidence>
<feature type="region of interest" description="Disordered" evidence="9">
    <location>
        <begin position="242"/>
        <end position="271"/>
    </location>
</feature>
<evidence type="ECO:0000256" key="4">
    <source>
        <dbReference type="ARBA" id="ARBA00022989"/>
    </source>
</evidence>
<evidence type="ECO:0000256" key="6">
    <source>
        <dbReference type="ARBA" id="ARBA00023157"/>
    </source>
</evidence>
<dbReference type="InterPro" id="IPR036179">
    <property type="entry name" value="Ig-like_dom_sf"/>
</dbReference>
<dbReference type="InterPro" id="IPR007110">
    <property type="entry name" value="Ig-like_dom"/>
</dbReference>
<evidence type="ECO:0000256" key="1">
    <source>
        <dbReference type="ARBA" id="ARBA00004167"/>
    </source>
</evidence>
<dbReference type="Pfam" id="PF08205">
    <property type="entry name" value="C2-set_2"/>
    <property type="match status" value="1"/>
</dbReference>
<comment type="subcellular location">
    <subcellularLocation>
        <location evidence="1">Membrane</location>
        <topology evidence="1">Single-pass membrane protein</topology>
    </subcellularLocation>
</comment>
<gene>
    <name evidence="11" type="primary">E23</name>
</gene>
<organism evidence="11">
    <name type="scientific">Elephant endotheliotropic herpesvirus 1A</name>
    <dbReference type="NCBI Taxonomy" id="759753"/>
    <lineage>
        <taxon>Viruses</taxon>
        <taxon>Duplodnaviria</taxon>
        <taxon>Heunggongvirae</taxon>
        <taxon>Peploviricota</taxon>
        <taxon>Herviviricetes</taxon>
        <taxon>Herpesvirales</taxon>
        <taxon>Orthoherpesviridae</taxon>
        <taxon>Betaherpesvirinae</taxon>
        <taxon>Proboscivirus</taxon>
        <taxon>Proboscivirus elephantidbeta1</taxon>
        <taxon>Elephantid herpesvirus 1</taxon>
    </lineage>
</organism>
<dbReference type="GO" id="GO:0016020">
    <property type="term" value="C:membrane"/>
    <property type="evidence" value="ECO:0007669"/>
    <property type="project" value="UniProtKB-SubCell"/>
</dbReference>
<dbReference type="EMBL" id="MG958666">
    <property type="protein sequence ID" value="AYC62668.1"/>
    <property type="molecule type" value="Genomic_DNA"/>
</dbReference>
<name>A0A386AUD1_ELHV1</name>
<evidence type="ECO:0000259" key="10">
    <source>
        <dbReference type="PROSITE" id="PS50835"/>
    </source>
</evidence>
<evidence type="ECO:0000256" key="2">
    <source>
        <dbReference type="ARBA" id="ARBA00022692"/>
    </source>
</evidence>
<evidence type="ECO:0000256" key="5">
    <source>
        <dbReference type="ARBA" id="ARBA00023136"/>
    </source>
</evidence>
<feature type="domain" description="Ig-like" evidence="10">
    <location>
        <begin position="127"/>
        <end position="212"/>
    </location>
</feature>
<reference evidence="11" key="2">
    <citation type="submission" date="2018-02" db="EMBL/GenBank/DDBJ databases">
        <title>Contrasting patterns of conservation and divergence within two captured vOX2 immunoglobulin gene family-encoding regions of elephant endotheliotropic herpesvirus 1 (EEHV1) genomes.</title>
        <authorList>
            <person name="Zong J.-C."/>
            <person name="Heaggans S.Y."/>
            <person name="Long S.Y."/>
            <person name="Latimer E.M."/>
            <person name="Zachariah A."/>
            <person name="Hayward G.S."/>
        </authorList>
    </citation>
    <scope>NUCLEOTIDE SEQUENCE</scope>
    <source>
        <strain evidence="11">Belle NAP16</strain>
    </source>
</reference>
<feature type="compositionally biased region" description="Acidic residues" evidence="9">
    <location>
        <begin position="245"/>
        <end position="271"/>
    </location>
</feature>
<keyword evidence="6" id="KW-1015">Disulfide bond</keyword>
<dbReference type="SUPFAM" id="SSF48726">
    <property type="entry name" value="Immunoglobulin"/>
    <property type="match status" value="2"/>
</dbReference>
<reference evidence="11" key="1">
    <citation type="journal article" date="2014" name="J. Virol.">
        <title>Elephant endotheliotropic herpesviruses EEHV1A, EEHV1B, and EEHV2 from cases of hemorrhagic disease are highly diverged from other mammalian herpesviruses and may form a new subfamily.</title>
        <authorList>
            <person name="Richman LK"/>
            <person name="Zong JC"/>
            <person name="Latimer EM"/>
            <person name="Lock J"/>
            <person name="Fleischer RC"/>
            <person name="Heaggans SY"/>
            <person name="Hayward GS."/>
        </authorList>
    </citation>
    <scope>NUCLEOTIDE SEQUENCE</scope>
    <source>
        <strain evidence="11">Belle NAP16</strain>
    </source>
</reference>
<dbReference type="InterPro" id="IPR047164">
    <property type="entry name" value="OX2G-like"/>
</dbReference>
<evidence type="ECO:0000256" key="8">
    <source>
        <dbReference type="ARBA" id="ARBA00023319"/>
    </source>
</evidence>
<evidence type="ECO:0000256" key="9">
    <source>
        <dbReference type="SAM" id="MobiDB-lite"/>
    </source>
</evidence>
<dbReference type="InterPro" id="IPR013162">
    <property type="entry name" value="CD80_C2-set"/>
</dbReference>
<keyword evidence="8" id="KW-0393">Immunoglobulin domain</keyword>
<sequence>MCLYGGPYIDTKDQVAILNTTVTLHCSLINSNDSISAIIWYKNDTRHKVAVAHKDQSSSAWSAVSSWSSEVNYQDKVKVTQYQMKTSNLTIVKTTTNDSCCFLCQFQCGIKSTRSDFSNTTCLTVYASVETNISSSSNQHGEVNVTCFAKASPPASNVTWIGASNINNSTSVTENDDGTLTVQSTLYVSNPKHQINGTVYCRVAHEVSVTYLAGPWNSTDDLGIFHLLLKELDLTSDEFGLYFNDDGDDDGEDEDDGDDDGEDDDYEDYKK</sequence>
<feature type="domain" description="Ig-like" evidence="10">
    <location>
        <begin position="7"/>
        <end position="118"/>
    </location>
</feature>
<keyword evidence="4" id="KW-1133">Transmembrane helix</keyword>
<dbReference type="Gene3D" id="2.60.40.10">
    <property type="entry name" value="Immunoglobulins"/>
    <property type="match status" value="2"/>
</dbReference>
<keyword evidence="2" id="KW-0812">Transmembrane</keyword>
<evidence type="ECO:0000256" key="3">
    <source>
        <dbReference type="ARBA" id="ARBA00022729"/>
    </source>
</evidence>
<dbReference type="PROSITE" id="PS50835">
    <property type="entry name" value="IG_LIKE"/>
    <property type="match status" value="2"/>
</dbReference>
<keyword evidence="5" id="KW-0472">Membrane</keyword>